<protein>
    <submittedName>
        <fullName evidence="3">Helix-turn-helix domain-containing protein</fullName>
    </submittedName>
</protein>
<name>A0A1Z4BUS6_9GAMM</name>
<feature type="region of interest" description="Disordered" evidence="1">
    <location>
        <begin position="77"/>
        <end position="109"/>
    </location>
</feature>
<organism evidence="2 4">
    <name type="scientific">Methylovulum psychrotolerans</name>
    <dbReference type="NCBI Taxonomy" id="1704499"/>
    <lineage>
        <taxon>Bacteria</taxon>
        <taxon>Pseudomonadati</taxon>
        <taxon>Pseudomonadota</taxon>
        <taxon>Gammaproteobacteria</taxon>
        <taxon>Methylococcales</taxon>
        <taxon>Methylococcaceae</taxon>
        <taxon>Methylovulum</taxon>
    </lineage>
</organism>
<sequence length="109" mass="12389">MLAINYEKWGQSPEFLRNLALNSEHPRTRERFLALFEISQGKNATQISRETGRNHQTVMGWVHSYNEWGHESLLYRHTGGISPTSRKTAASPSAHQPHQSYSESHASTA</sequence>
<dbReference type="EMBL" id="PGFZ01000007">
    <property type="protein sequence ID" value="POZ51085.1"/>
    <property type="molecule type" value="Genomic_DNA"/>
</dbReference>
<evidence type="ECO:0000313" key="5">
    <source>
        <dbReference type="Proteomes" id="UP000237423"/>
    </source>
</evidence>
<gene>
    <name evidence="3" type="ORF">AADEFJLK_03043</name>
    <name evidence="2" type="ORF">CEK71_02715</name>
</gene>
<accession>A0A1Z4BUS6</accession>
<reference evidence="2 4" key="1">
    <citation type="submission" date="2017-06" db="EMBL/GenBank/DDBJ databases">
        <title>Genome Sequencing of the methanotroph Methylovulum psychrotolerants str. HV10-M2 isolated from a high-altitude environment.</title>
        <authorList>
            <person name="Mateos-Rivera A."/>
        </authorList>
    </citation>
    <scope>NUCLEOTIDE SEQUENCE [LARGE SCALE GENOMIC DNA]</scope>
    <source>
        <strain evidence="2 4">HV10_M2</strain>
    </source>
</reference>
<dbReference type="InterPro" id="IPR009057">
    <property type="entry name" value="Homeodomain-like_sf"/>
</dbReference>
<evidence type="ECO:0000313" key="3">
    <source>
        <dbReference type="EMBL" id="POZ51085.1"/>
    </source>
</evidence>
<dbReference type="Proteomes" id="UP000237423">
    <property type="component" value="Unassembled WGS sequence"/>
</dbReference>
<dbReference type="RefSeq" id="WP_088617944.1">
    <property type="nucleotide sequence ID" value="NZ_CP022129.1"/>
</dbReference>
<dbReference type="OrthoDB" id="6204501at2"/>
<dbReference type="AlphaFoldDB" id="A0A1Z4BUS6"/>
<dbReference type="KEGG" id="mpsy:CEK71_02715"/>
<keyword evidence="4" id="KW-1185">Reference proteome</keyword>
<dbReference type="EMBL" id="CP022129">
    <property type="protein sequence ID" value="ASF45061.1"/>
    <property type="molecule type" value="Genomic_DNA"/>
</dbReference>
<dbReference type="SUPFAM" id="SSF46689">
    <property type="entry name" value="Homeodomain-like"/>
    <property type="match status" value="1"/>
</dbReference>
<evidence type="ECO:0000313" key="4">
    <source>
        <dbReference type="Proteomes" id="UP000197019"/>
    </source>
</evidence>
<proteinExistence type="predicted"/>
<evidence type="ECO:0000313" key="2">
    <source>
        <dbReference type="EMBL" id="ASF45061.1"/>
    </source>
</evidence>
<evidence type="ECO:0000256" key="1">
    <source>
        <dbReference type="SAM" id="MobiDB-lite"/>
    </source>
</evidence>
<reference evidence="3 5" key="2">
    <citation type="submission" date="2017-11" db="EMBL/GenBank/DDBJ databases">
        <title>Draft Genome Sequence of Methylobacter psychrotolerans Sph1T, an Obligate Methanotroph from Low-Temperature Environments.</title>
        <authorList>
            <person name="Oshkin I.Y."/>
            <person name="Miroshnikov K."/>
            <person name="Belova S.E."/>
            <person name="Korzhenkov A."/>
            <person name="Toshchakov S.V."/>
            <person name="Dedysh S.N."/>
        </authorList>
    </citation>
    <scope>NUCLEOTIDE SEQUENCE [LARGE SCALE GENOMIC DNA]</scope>
    <source>
        <strain evidence="3 5">Sph1</strain>
    </source>
</reference>
<dbReference type="Proteomes" id="UP000197019">
    <property type="component" value="Chromosome"/>
</dbReference>
<feature type="compositionally biased region" description="Polar residues" evidence="1">
    <location>
        <begin position="81"/>
        <end position="109"/>
    </location>
</feature>
<dbReference type="Pfam" id="PF13384">
    <property type="entry name" value="HTH_23"/>
    <property type="match status" value="1"/>
</dbReference>